<dbReference type="InterPro" id="IPR025392">
    <property type="entry name" value="DUF4124"/>
</dbReference>
<dbReference type="RefSeq" id="WP_110464056.1">
    <property type="nucleotide sequence ID" value="NZ_JAMOFZ010000002.1"/>
</dbReference>
<evidence type="ECO:0000256" key="2">
    <source>
        <dbReference type="SAM" id="SignalP"/>
    </source>
</evidence>
<proteinExistence type="predicted"/>
<dbReference type="Gene3D" id="3.40.30.10">
    <property type="entry name" value="Glutaredoxin"/>
    <property type="match status" value="1"/>
</dbReference>
<reference evidence="5 6" key="1">
    <citation type="submission" date="2018-06" db="EMBL/GenBank/DDBJ databases">
        <title>Genomic Encyclopedia of Type Strains, Phase III (KMG-III): the genomes of soil and plant-associated and newly described type strains.</title>
        <authorList>
            <person name="Whitman W."/>
        </authorList>
    </citation>
    <scope>NUCLEOTIDE SEQUENCE [LARGE SCALE GENOMIC DNA]</scope>
    <source>
        <strain evidence="5 6">CECT 7646</strain>
    </source>
</reference>
<accession>A0A318SL68</accession>
<evidence type="ECO:0000313" key="5">
    <source>
        <dbReference type="EMBL" id="PYE79756.1"/>
    </source>
</evidence>
<feature type="domain" description="DUF4124" evidence="4">
    <location>
        <begin position="11"/>
        <end position="45"/>
    </location>
</feature>
<evidence type="ECO:0000259" key="4">
    <source>
        <dbReference type="Pfam" id="PF13511"/>
    </source>
</evidence>
<feature type="compositionally biased region" description="Low complexity" evidence="1">
    <location>
        <begin position="169"/>
        <end position="186"/>
    </location>
</feature>
<evidence type="ECO:0000313" key="6">
    <source>
        <dbReference type="Proteomes" id="UP000247540"/>
    </source>
</evidence>
<dbReference type="OrthoDB" id="8794394at2"/>
<dbReference type="EMBL" id="QJTC01000001">
    <property type="protein sequence ID" value="PYE79756.1"/>
    <property type="molecule type" value="Genomic_DNA"/>
</dbReference>
<dbReference type="CDD" id="cd02976">
    <property type="entry name" value="NrdH"/>
    <property type="match status" value="1"/>
</dbReference>
<evidence type="ECO:0000256" key="1">
    <source>
        <dbReference type="SAM" id="MobiDB-lite"/>
    </source>
</evidence>
<feature type="region of interest" description="Disordered" evidence="1">
    <location>
        <begin position="158"/>
        <end position="213"/>
    </location>
</feature>
<name>A0A318SL68_9BURK</name>
<comment type="caution">
    <text evidence="5">The sequence shown here is derived from an EMBL/GenBank/DDBJ whole genome shotgun (WGS) entry which is preliminary data.</text>
</comment>
<dbReference type="Pfam" id="PF00462">
    <property type="entry name" value="Glutaredoxin"/>
    <property type="match status" value="1"/>
</dbReference>
<sequence length="213" mass="22312">MFATPRCLAILLAALAASAQAQTLYRIVGPDGRVTYSDRPQAVEGARSAAPVATEVNPVLTASALPYELRNVVQKYPLTLYTGSNCEPCIAARSLLQTRGVPFAERTVSTPEDIEALNRLSGDSNLPFATLGAQQIRGFAEMEWTRYLDAAGYPKQSQLPANYNPPVPTALAPRTAPAPTGQAAPAPRAPAPPPAPAVAAPAPSPSNPAGIRF</sequence>
<dbReference type="Pfam" id="PF13511">
    <property type="entry name" value="DUF4124"/>
    <property type="match status" value="1"/>
</dbReference>
<dbReference type="InterPro" id="IPR002109">
    <property type="entry name" value="Glutaredoxin"/>
</dbReference>
<protein>
    <submittedName>
        <fullName evidence="5">Glutaredoxin</fullName>
    </submittedName>
</protein>
<dbReference type="AlphaFoldDB" id="A0A318SL68"/>
<organism evidence="5 6">
    <name type="scientific">Xylophilus ampelinus</name>
    <dbReference type="NCBI Taxonomy" id="54067"/>
    <lineage>
        <taxon>Bacteria</taxon>
        <taxon>Pseudomonadati</taxon>
        <taxon>Pseudomonadota</taxon>
        <taxon>Betaproteobacteria</taxon>
        <taxon>Burkholderiales</taxon>
        <taxon>Xylophilus</taxon>
    </lineage>
</organism>
<keyword evidence="2" id="KW-0732">Signal</keyword>
<feature type="chain" id="PRO_5016366773" evidence="2">
    <location>
        <begin position="22"/>
        <end position="213"/>
    </location>
</feature>
<evidence type="ECO:0000259" key="3">
    <source>
        <dbReference type="Pfam" id="PF00462"/>
    </source>
</evidence>
<dbReference type="SUPFAM" id="SSF52833">
    <property type="entry name" value="Thioredoxin-like"/>
    <property type="match status" value="1"/>
</dbReference>
<keyword evidence="6" id="KW-1185">Reference proteome</keyword>
<feature type="domain" description="Glutaredoxin" evidence="3">
    <location>
        <begin position="79"/>
        <end position="127"/>
    </location>
</feature>
<feature type="signal peptide" evidence="2">
    <location>
        <begin position="1"/>
        <end position="21"/>
    </location>
</feature>
<dbReference type="Proteomes" id="UP000247540">
    <property type="component" value="Unassembled WGS sequence"/>
</dbReference>
<gene>
    <name evidence="5" type="ORF">DFQ15_10176</name>
</gene>
<feature type="compositionally biased region" description="Pro residues" evidence="1">
    <location>
        <begin position="187"/>
        <end position="206"/>
    </location>
</feature>
<dbReference type="PROSITE" id="PS51354">
    <property type="entry name" value="GLUTAREDOXIN_2"/>
    <property type="match status" value="1"/>
</dbReference>
<dbReference type="InterPro" id="IPR036249">
    <property type="entry name" value="Thioredoxin-like_sf"/>
</dbReference>